<protein>
    <submittedName>
        <fullName evidence="3">Uncharacterized protein</fullName>
    </submittedName>
</protein>
<dbReference type="Proteomes" id="UP000195569">
    <property type="component" value="Unassembled WGS sequence"/>
</dbReference>
<accession>A0A1N7S8E5</accession>
<feature type="region of interest" description="Disordered" evidence="1">
    <location>
        <begin position="164"/>
        <end position="189"/>
    </location>
</feature>
<proteinExistence type="predicted"/>
<keyword evidence="2" id="KW-0812">Transmembrane</keyword>
<evidence type="ECO:0000256" key="2">
    <source>
        <dbReference type="SAM" id="Phobius"/>
    </source>
</evidence>
<dbReference type="RefSeq" id="WP_087735868.1">
    <property type="nucleotide sequence ID" value="NZ_CYGY02000035.1"/>
</dbReference>
<sequence length="189" mass="20625">MTKGEHIKAVWHRWDLYVINVLVVLLAGAVGAAIMNWMNSTERTSLVARFPVVRAEERAACTREFSSQISGLKSTLAAREEMDKRTAADVADMKGLMTTTNELAAYTLRFLGDRARVNDQRTAAMLKQTKEAAAAATAAQKSTATVEQKVTDVAVKADEAASTAKAVDRKLDRATQPTLPAKPWAGYRQ</sequence>
<evidence type="ECO:0000256" key="1">
    <source>
        <dbReference type="SAM" id="MobiDB-lite"/>
    </source>
</evidence>
<comment type="caution">
    <text evidence="3">The sequence shown here is derived from an EMBL/GenBank/DDBJ whole genome shotgun (WGS) entry which is preliminary data.</text>
</comment>
<reference evidence="3" key="1">
    <citation type="submission" date="2016-12" db="EMBL/GenBank/DDBJ databases">
        <authorList>
            <person name="Moulin L."/>
        </authorList>
    </citation>
    <scope>NUCLEOTIDE SEQUENCE [LARGE SCALE GENOMIC DNA]</scope>
    <source>
        <strain evidence="3">STM 7183</strain>
    </source>
</reference>
<evidence type="ECO:0000313" key="3">
    <source>
        <dbReference type="EMBL" id="SIT43644.1"/>
    </source>
</evidence>
<keyword evidence="2" id="KW-1133">Transmembrane helix</keyword>
<dbReference type="AlphaFoldDB" id="A0A1N7S8E5"/>
<name>A0A1N7S8E5_9BURK</name>
<keyword evidence="4" id="KW-1185">Reference proteome</keyword>
<organism evidence="3 4">
    <name type="scientific">Paraburkholderia piptadeniae</name>
    <dbReference type="NCBI Taxonomy" id="1701573"/>
    <lineage>
        <taxon>Bacteria</taxon>
        <taxon>Pseudomonadati</taxon>
        <taxon>Pseudomonadota</taxon>
        <taxon>Betaproteobacteria</taxon>
        <taxon>Burkholderiales</taxon>
        <taxon>Burkholderiaceae</taxon>
        <taxon>Paraburkholderia</taxon>
    </lineage>
</organism>
<keyword evidence="2" id="KW-0472">Membrane</keyword>
<evidence type="ECO:0000313" key="4">
    <source>
        <dbReference type="Proteomes" id="UP000195569"/>
    </source>
</evidence>
<feature type="transmembrane region" description="Helical" evidence="2">
    <location>
        <begin position="16"/>
        <end position="37"/>
    </location>
</feature>
<dbReference type="OrthoDB" id="9098989at2"/>
<dbReference type="EMBL" id="CYGY02000035">
    <property type="protein sequence ID" value="SIT43644.1"/>
    <property type="molecule type" value="Genomic_DNA"/>
</dbReference>
<gene>
    <name evidence="3" type="ORF">BN2476_350209</name>
</gene>